<dbReference type="EMBL" id="JACJLV010000037">
    <property type="protein sequence ID" value="MBM6827486.1"/>
    <property type="molecule type" value="Genomic_DNA"/>
</dbReference>
<gene>
    <name evidence="1" type="ORF">H6A13_10340</name>
</gene>
<dbReference type="AlphaFoldDB" id="A0A939BCL8"/>
<accession>A0A939BCL8</accession>
<protein>
    <submittedName>
        <fullName evidence="1">Uncharacterized protein</fullName>
    </submittedName>
</protein>
<reference evidence="1" key="1">
    <citation type="submission" date="2020-08" db="EMBL/GenBank/DDBJ databases">
        <authorList>
            <person name="Cejkova D."/>
            <person name="Kubasova T."/>
            <person name="Jahodarova E."/>
            <person name="Rychlik I."/>
        </authorList>
    </citation>
    <scope>NUCLEOTIDE SEQUENCE</scope>
    <source>
        <strain evidence="1">An420c</strain>
    </source>
</reference>
<dbReference type="RefSeq" id="WP_087150742.1">
    <property type="nucleotide sequence ID" value="NZ_JACJLV010000037.1"/>
</dbReference>
<dbReference type="Proteomes" id="UP000713880">
    <property type="component" value="Unassembled WGS sequence"/>
</dbReference>
<name>A0A939BCL8_9CLOT</name>
<sequence>MKKEWVKPEMKVITDTKIILECLYEVYQMDEVAIAADQRIEKTMVYPFVKMLENQYSNISAEEIHQKLWEFYMKGYTKEFFLQEAYSLLQETVVSV</sequence>
<organism evidence="1 2">
    <name type="scientific">Mordavella massiliensis</name>
    <dbReference type="NCBI Taxonomy" id="1871024"/>
    <lineage>
        <taxon>Bacteria</taxon>
        <taxon>Bacillati</taxon>
        <taxon>Bacillota</taxon>
        <taxon>Clostridia</taxon>
        <taxon>Eubacteriales</taxon>
        <taxon>Clostridiaceae</taxon>
        <taxon>Mordavella</taxon>
    </lineage>
</organism>
<evidence type="ECO:0000313" key="1">
    <source>
        <dbReference type="EMBL" id="MBM6827486.1"/>
    </source>
</evidence>
<proteinExistence type="predicted"/>
<evidence type="ECO:0000313" key="2">
    <source>
        <dbReference type="Proteomes" id="UP000713880"/>
    </source>
</evidence>
<reference evidence="1" key="2">
    <citation type="journal article" date="2021" name="Sci. Rep.">
        <title>The distribution of antibiotic resistance genes in chicken gut microbiota commensals.</title>
        <authorList>
            <person name="Juricova H."/>
            <person name="Matiasovicova J."/>
            <person name="Kubasova T."/>
            <person name="Cejkova D."/>
            <person name="Rychlik I."/>
        </authorList>
    </citation>
    <scope>NUCLEOTIDE SEQUENCE</scope>
    <source>
        <strain evidence="1">An420c</strain>
    </source>
</reference>
<comment type="caution">
    <text evidence="1">The sequence shown here is derived from an EMBL/GenBank/DDBJ whole genome shotgun (WGS) entry which is preliminary data.</text>
</comment>
<keyword evidence="2" id="KW-1185">Reference proteome</keyword>